<evidence type="ECO:0000313" key="6">
    <source>
        <dbReference type="Proteomes" id="UP001321473"/>
    </source>
</evidence>
<dbReference type="Proteomes" id="UP001321473">
    <property type="component" value="Unassembled WGS sequence"/>
</dbReference>
<accession>A0AAQ4EJX1</accession>
<dbReference type="Gene3D" id="2.40.10.10">
    <property type="entry name" value="Trypsin-like serine proteases"/>
    <property type="match status" value="1"/>
</dbReference>
<dbReference type="SUPFAM" id="SSF50494">
    <property type="entry name" value="Trypsin-like serine proteases"/>
    <property type="match status" value="1"/>
</dbReference>
<organism evidence="5 6">
    <name type="scientific">Amblyomma americanum</name>
    <name type="common">Lone star tick</name>
    <dbReference type="NCBI Taxonomy" id="6943"/>
    <lineage>
        <taxon>Eukaryota</taxon>
        <taxon>Metazoa</taxon>
        <taxon>Ecdysozoa</taxon>
        <taxon>Arthropoda</taxon>
        <taxon>Chelicerata</taxon>
        <taxon>Arachnida</taxon>
        <taxon>Acari</taxon>
        <taxon>Parasitiformes</taxon>
        <taxon>Ixodida</taxon>
        <taxon>Ixodoidea</taxon>
        <taxon>Ixodidae</taxon>
        <taxon>Amblyomminae</taxon>
        <taxon>Amblyomma</taxon>
    </lineage>
</organism>
<dbReference type="InterPro" id="IPR018114">
    <property type="entry name" value="TRYPSIN_HIS"/>
</dbReference>
<dbReference type="InterPro" id="IPR022700">
    <property type="entry name" value="CLIP"/>
</dbReference>
<dbReference type="InterPro" id="IPR043504">
    <property type="entry name" value="Peptidase_S1_PA_chymotrypsin"/>
</dbReference>
<dbReference type="PROSITE" id="PS50240">
    <property type="entry name" value="TRYPSIN_DOM"/>
    <property type="match status" value="1"/>
</dbReference>
<keyword evidence="1 3" id="KW-0732">Signal</keyword>
<dbReference type="EMBL" id="JARKHS020014637">
    <property type="protein sequence ID" value="KAK8775037.1"/>
    <property type="molecule type" value="Genomic_DNA"/>
</dbReference>
<dbReference type="InterPro" id="IPR001314">
    <property type="entry name" value="Peptidase_S1A"/>
</dbReference>
<dbReference type="Pfam" id="PF00089">
    <property type="entry name" value="Trypsin"/>
    <property type="match status" value="1"/>
</dbReference>
<feature type="signal peptide" evidence="3">
    <location>
        <begin position="1"/>
        <end position="35"/>
    </location>
</feature>
<evidence type="ECO:0000259" key="4">
    <source>
        <dbReference type="PROSITE" id="PS50240"/>
    </source>
</evidence>
<feature type="chain" id="PRO_5042827742" description="Peptidase S1 domain-containing protein" evidence="3">
    <location>
        <begin position="36"/>
        <end position="389"/>
    </location>
</feature>
<proteinExistence type="predicted"/>
<dbReference type="GO" id="GO:0006508">
    <property type="term" value="P:proteolysis"/>
    <property type="evidence" value="ECO:0007669"/>
    <property type="project" value="InterPro"/>
</dbReference>
<dbReference type="GO" id="GO:0004252">
    <property type="term" value="F:serine-type endopeptidase activity"/>
    <property type="evidence" value="ECO:0007669"/>
    <property type="project" value="InterPro"/>
</dbReference>
<gene>
    <name evidence="5" type="ORF">V5799_010431</name>
</gene>
<dbReference type="InterPro" id="IPR009003">
    <property type="entry name" value="Peptidase_S1_PA"/>
</dbReference>
<dbReference type="AlphaFoldDB" id="A0AAQ4EJX1"/>
<reference evidence="5 6" key="1">
    <citation type="journal article" date="2023" name="Arcadia Sci">
        <title>De novo assembly of a long-read Amblyomma americanum tick genome.</title>
        <authorList>
            <person name="Chou S."/>
            <person name="Poskanzer K.E."/>
            <person name="Rollins M."/>
            <person name="Thuy-Boun P.S."/>
        </authorList>
    </citation>
    <scope>NUCLEOTIDE SEQUENCE [LARGE SCALE GENOMIC DNA]</scope>
    <source>
        <strain evidence="5">F_SG_1</strain>
        <tissue evidence="5">Salivary glands</tissue>
    </source>
</reference>
<dbReference type="PROSITE" id="PS00134">
    <property type="entry name" value="TRYPSIN_HIS"/>
    <property type="match status" value="1"/>
</dbReference>
<evidence type="ECO:0000313" key="5">
    <source>
        <dbReference type="EMBL" id="KAK8775037.1"/>
    </source>
</evidence>
<dbReference type="SMART" id="SM00020">
    <property type="entry name" value="Tryp_SPc"/>
    <property type="match status" value="1"/>
</dbReference>
<dbReference type="PANTHER" id="PTHR24258">
    <property type="entry name" value="SERINE PROTEASE-RELATED"/>
    <property type="match status" value="1"/>
</dbReference>
<evidence type="ECO:0000256" key="2">
    <source>
        <dbReference type="ARBA" id="ARBA00023157"/>
    </source>
</evidence>
<feature type="domain" description="Peptidase S1" evidence="4">
    <location>
        <begin position="241"/>
        <end position="389"/>
    </location>
</feature>
<protein>
    <recommendedName>
        <fullName evidence="4">Peptidase S1 domain-containing protein</fullName>
    </recommendedName>
</protein>
<comment type="caution">
    <text evidence="5">The sequence shown here is derived from an EMBL/GenBank/DDBJ whole genome shotgun (WGS) entry which is preliminary data.</text>
</comment>
<evidence type="ECO:0000256" key="1">
    <source>
        <dbReference type="ARBA" id="ARBA00022729"/>
    </source>
</evidence>
<dbReference type="PRINTS" id="PR00722">
    <property type="entry name" value="CHYMOTRYPSIN"/>
</dbReference>
<keyword evidence="2" id="KW-1015">Disulfide bond</keyword>
<keyword evidence="6" id="KW-1185">Reference proteome</keyword>
<dbReference type="SMART" id="SM00680">
    <property type="entry name" value="CLIP"/>
    <property type="match status" value="2"/>
</dbReference>
<name>A0AAQ4EJX1_AMBAM</name>
<dbReference type="InterPro" id="IPR001254">
    <property type="entry name" value="Trypsin_dom"/>
</dbReference>
<evidence type="ECO:0000256" key="3">
    <source>
        <dbReference type="SAM" id="SignalP"/>
    </source>
</evidence>
<dbReference type="PANTHER" id="PTHR24258:SF116">
    <property type="entry name" value="FI16631P1-RELATED"/>
    <property type="match status" value="1"/>
</dbReference>
<sequence>MRTISLRARRARAWAPLLILSLVFLSVCLHEEAEAARGKKQPCRARHPTRDFELTDGLCMPVHECLQSLSEIGRLKFPIFCGVRLLLPIVCCPLAERRASRTSTTAPEPARPPDESQPAHAPVMFAAQSEEAPAACETPSGQQGRYLPMEGCEALREQVMRKIFPPLCDIRGTTPYACCPTLDGLPQPDTPETTPPPTDAPNASTDYALRMLLLKLENSRHCGKSTGEPPRRGAFRASPTVVRGRSVNLGKYPFMVAIYRDDVSVRNYWCGGTLITYWVVLSAAHCFANSLSDTKYIARVGGVNISDTSGTTFLQRNVTSVHVHPEYDDRRHYNDVALLRLEFPARHRSVKRSFACLPDAAAASSPPPATHGPEATVLGWGHNAFGACS</sequence>